<organism evidence="1 2">
    <name type="scientific">Bradyrhizobium forestalis</name>
    <dbReference type="NCBI Taxonomy" id="1419263"/>
    <lineage>
        <taxon>Bacteria</taxon>
        <taxon>Pseudomonadati</taxon>
        <taxon>Pseudomonadota</taxon>
        <taxon>Alphaproteobacteria</taxon>
        <taxon>Hyphomicrobiales</taxon>
        <taxon>Nitrobacteraceae</taxon>
        <taxon>Bradyrhizobium</taxon>
    </lineage>
</organism>
<sequence length="69" mass="8140">MCDTSVLPERRLSESERCSSINGCAVCGGRFGLIRHYSWRTALCSKKCVDRFRTRRERDRRWLFQVQVA</sequence>
<reference evidence="1 2" key="1">
    <citation type="submission" date="2017-11" db="EMBL/GenBank/DDBJ databases">
        <title>Bradyrhizobium forestalis sp. nov., an efficient nitrogen-fixing bacterium isolated from nodules of forest legume species in the Amazon.</title>
        <authorList>
            <person name="Costa E.M."/>
            <person name="Guimaraes A."/>
            <person name="Carvalho T.S."/>
            <person name="Rodrigues T.L."/>
            <person name="Ribeiro P.R.A."/>
            <person name="Lebbe L."/>
            <person name="Willems A."/>
            <person name="Moreira F.M.S."/>
        </authorList>
    </citation>
    <scope>NUCLEOTIDE SEQUENCE [LARGE SCALE GENOMIC DNA]</scope>
    <source>
        <strain evidence="1 2">INPA54B</strain>
    </source>
</reference>
<gene>
    <name evidence="1" type="ORF">CVM73_04085</name>
</gene>
<accession>A0A2M8RFZ1</accession>
<proteinExistence type="predicted"/>
<name>A0A2M8RFZ1_9BRAD</name>
<protein>
    <recommendedName>
        <fullName evidence="3">DUF2256 domain-containing protein</fullName>
    </recommendedName>
</protein>
<dbReference type="Proteomes" id="UP000231194">
    <property type="component" value="Unassembled WGS sequence"/>
</dbReference>
<comment type="caution">
    <text evidence="1">The sequence shown here is derived from an EMBL/GenBank/DDBJ whole genome shotgun (WGS) entry which is preliminary data.</text>
</comment>
<evidence type="ECO:0000313" key="2">
    <source>
        <dbReference type="Proteomes" id="UP000231194"/>
    </source>
</evidence>
<evidence type="ECO:0000313" key="1">
    <source>
        <dbReference type="EMBL" id="PJG56731.1"/>
    </source>
</evidence>
<evidence type="ECO:0008006" key="3">
    <source>
        <dbReference type="Google" id="ProtNLM"/>
    </source>
</evidence>
<keyword evidence="2" id="KW-1185">Reference proteome</keyword>
<dbReference type="AlphaFoldDB" id="A0A2M8RFZ1"/>
<dbReference type="EMBL" id="PGVG01000002">
    <property type="protein sequence ID" value="PJG56731.1"/>
    <property type="molecule type" value="Genomic_DNA"/>
</dbReference>